<evidence type="ECO:0000313" key="3">
    <source>
        <dbReference type="Proteomes" id="UP000245119"/>
    </source>
</evidence>
<feature type="region of interest" description="Disordered" evidence="1">
    <location>
        <begin position="26"/>
        <end position="76"/>
    </location>
</feature>
<gene>
    <name evidence="2" type="ORF">C0Q70_19616</name>
</gene>
<organism evidence="2 3">
    <name type="scientific">Pomacea canaliculata</name>
    <name type="common">Golden apple snail</name>
    <dbReference type="NCBI Taxonomy" id="400727"/>
    <lineage>
        <taxon>Eukaryota</taxon>
        <taxon>Metazoa</taxon>
        <taxon>Spiralia</taxon>
        <taxon>Lophotrochozoa</taxon>
        <taxon>Mollusca</taxon>
        <taxon>Gastropoda</taxon>
        <taxon>Caenogastropoda</taxon>
        <taxon>Architaenioglossa</taxon>
        <taxon>Ampullarioidea</taxon>
        <taxon>Ampullariidae</taxon>
        <taxon>Pomacea</taxon>
    </lineage>
</organism>
<sequence>MATDSGQSLNNRCLCMSGPGCSDRCGQSESEDDKAADEAVNKSGSSCPNILSSQGQTSRAMAGTAQGARTLHAIFP</sequence>
<accession>A0A2T7NJV0</accession>
<evidence type="ECO:0000313" key="2">
    <source>
        <dbReference type="EMBL" id="PVD21443.1"/>
    </source>
</evidence>
<proteinExistence type="predicted"/>
<evidence type="ECO:0000256" key="1">
    <source>
        <dbReference type="SAM" id="MobiDB-lite"/>
    </source>
</evidence>
<keyword evidence="3" id="KW-1185">Reference proteome</keyword>
<dbReference type="EMBL" id="PZQS01000012">
    <property type="protein sequence ID" value="PVD21443.1"/>
    <property type="molecule type" value="Genomic_DNA"/>
</dbReference>
<dbReference type="AlphaFoldDB" id="A0A2T7NJV0"/>
<feature type="compositionally biased region" description="Polar residues" evidence="1">
    <location>
        <begin position="42"/>
        <end position="59"/>
    </location>
</feature>
<protein>
    <submittedName>
        <fullName evidence="2">Uncharacterized protein</fullName>
    </submittedName>
</protein>
<reference evidence="2 3" key="1">
    <citation type="submission" date="2018-04" db="EMBL/GenBank/DDBJ databases">
        <title>The genome of golden apple snail Pomacea canaliculata provides insight into stress tolerance and invasive adaptation.</title>
        <authorList>
            <person name="Liu C."/>
            <person name="Liu B."/>
            <person name="Ren Y."/>
            <person name="Zhang Y."/>
            <person name="Wang H."/>
            <person name="Li S."/>
            <person name="Jiang F."/>
            <person name="Yin L."/>
            <person name="Zhang G."/>
            <person name="Qian W."/>
            <person name="Fan W."/>
        </authorList>
    </citation>
    <scope>NUCLEOTIDE SEQUENCE [LARGE SCALE GENOMIC DNA]</scope>
    <source>
        <strain evidence="2">SZHN2017</strain>
        <tissue evidence="2">Muscle</tissue>
    </source>
</reference>
<comment type="caution">
    <text evidence="2">The sequence shown here is derived from an EMBL/GenBank/DDBJ whole genome shotgun (WGS) entry which is preliminary data.</text>
</comment>
<name>A0A2T7NJV0_POMCA</name>
<dbReference type="Proteomes" id="UP000245119">
    <property type="component" value="Linkage Group LG12"/>
</dbReference>